<keyword evidence="2" id="KW-0175">Coiled coil</keyword>
<dbReference type="RefSeq" id="WP_071471623.1">
    <property type="nucleotide sequence ID" value="NZ_MDKE01000006.1"/>
</dbReference>
<proteinExistence type="inferred from homology"/>
<dbReference type="PANTHER" id="PTHR36508:SF1">
    <property type="entry name" value="PROTEIN SLYX"/>
    <property type="match status" value="1"/>
</dbReference>
<gene>
    <name evidence="1" type="primary">slyX</name>
    <name evidence="3" type="ORF">BFR47_10230</name>
</gene>
<accession>A0A1J4QG30</accession>
<dbReference type="Gene3D" id="1.20.5.300">
    <property type="match status" value="1"/>
</dbReference>
<evidence type="ECO:0000313" key="3">
    <source>
        <dbReference type="EMBL" id="OIN13528.1"/>
    </source>
</evidence>
<dbReference type="AlphaFoldDB" id="A0A1J4QG30"/>
<evidence type="ECO:0000313" key="4">
    <source>
        <dbReference type="Proteomes" id="UP000243073"/>
    </source>
</evidence>
<dbReference type="STRING" id="1414654.BFR47_10230"/>
<dbReference type="OrthoDB" id="5771733at2"/>
<reference evidence="3 4" key="1">
    <citation type="submission" date="2016-07" db="EMBL/GenBank/DDBJ databases">
        <title>Draft Genome Sequence of Oceanisphaera psychrotolerans, isolated from coastal sediment samples.</title>
        <authorList>
            <person name="Zhuo S."/>
            <person name="Ruan Z."/>
        </authorList>
    </citation>
    <scope>NUCLEOTIDE SEQUENCE [LARGE SCALE GENOMIC DNA]</scope>
    <source>
        <strain evidence="3 4">LAM-WHM-ZC</strain>
    </source>
</reference>
<organism evidence="3 4">
    <name type="scientific">Oceanisphaera psychrotolerans</name>
    <dbReference type="NCBI Taxonomy" id="1414654"/>
    <lineage>
        <taxon>Bacteria</taxon>
        <taxon>Pseudomonadati</taxon>
        <taxon>Pseudomonadota</taxon>
        <taxon>Gammaproteobacteria</taxon>
        <taxon>Aeromonadales</taxon>
        <taxon>Aeromonadaceae</taxon>
        <taxon>Oceanisphaera</taxon>
    </lineage>
</organism>
<dbReference type="PANTHER" id="PTHR36508">
    <property type="entry name" value="PROTEIN SLYX"/>
    <property type="match status" value="1"/>
</dbReference>
<dbReference type="EMBL" id="MDKE01000006">
    <property type="protein sequence ID" value="OIN13528.1"/>
    <property type="molecule type" value="Genomic_DNA"/>
</dbReference>
<comment type="similarity">
    <text evidence="1">Belongs to the SlyX family.</text>
</comment>
<evidence type="ECO:0000256" key="2">
    <source>
        <dbReference type="SAM" id="Coils"/>
    </source>
</evidence>
<dbReference type="HAMAP" id="MF_00715">
    <property type="entry name" value="SlyX"/>
    <property type="match status" value="1"/>
</dbReference>
<name>A0A1J4QG30_9GAMM</name>
<protein>
    <recommendedName>
        <fullName evidence="1">Protein SlyX homolog</fullName>
    </recommendedName>
</protein>
<dbReference type="InterPro" id="IPR007236">
    <property type="entry name" value="SlyX"/>
</dbReference>
<evidence type="ECO:0000256" key="1">
    <source>
        <dbReference type="HAMAP-Rule" id="MF_00715"/>
    </source>
</evidence>
<comment type="caution">
    <text evidence="3">The sequence shown here is derived from an EMBL/GenBank/DDBJ whole genome shotgun (WGS) entry which is preliminary data.</text>
</comment>
<dbReference type="Pfam" id="PF04102">
    <property type="entry name" value="SlyX"/>
    <property type="match status" value="1"/>
</dbReference>
<feature type="coiled-coil region" evidence="2">
    <location>
        <begin position="9"/>
        <end position="43"/>
    </location>
</feature>
<keyword evidence="4" id="KW-1185">Reference proteome</keyword>
<sequence length="71" mass="8191">MNEDIIHRLEQLETRLSFQDDTIEQLNQEMTALGAETTRLKAQLSLMVKKLKELQPGEVANQTEETPPPHY</sequence>
<dbReference type="Proteomes" id="UP000243073">
    <property type="component" value="Unassembled WGS sequence"/>
</dbReference>